<sequence length="70" mass="8067">MVSRQDVTGGAMTYPVEAWFENYTEDYLQGLVVRDDREFLAVEILVEMYTAEKDSIKFLLYLRVVLLGGV</sequence>
<dbReference type="AlphaFoldDB" id="A0AA88H9P0"/>
<protein>
    <submittedName>
        <fullName evidence="1">Uncharacterized protein</fullName>
    </submittedName>
</protein>
<dbReference type="EMBL" id="JAVRJZ010000020">
    <property type="protein sequence ID" value="KAK2706264.1"/>
    <property type="molecule type" value="Genomic_DNA"/>
</dbReference>
<reference evidence="1" key="1">
    <citation type="submission" date="2023-07" db="EMBL/GenBank/DDBJ databases">
        <title>Chromosome-level genome assembly of Artemia franciscana.</title>
        <authorList>
            <person name="Jo E."/>
        </authorList>
    </citation>
    <scope>NUCLEOTIDE SEQUENCE</scope>
    <source>
        <tissue evidence="1">Whole body</tissue>
    </source>
</reference>
<evidence type="ECO:0000313" key="1">
    <source>
        <dbReference type="EMBL" id="KAK2706264.1"/>
    </source>
</evidence>
<organism evidence="1 2">
    <name type="scientific">Artemia franciscana</name>
    <name type="common">Brine shrimp</name>
    <name type="synonym">Artemia sanfranciscana</name>
    <dbReference type="NCBI Taxonomy" id="6661"/>
    <lineage>
        <taxon>Eukaryota</taxon>
        <taxon>Metazoa</taxon>
        <taxon>Ecdysozoa</taxon>
        <taxon>Arthropoda</taxon>
        <taxon>Crustacea</taxon>
        <taxon>Branchiopoda</taxon>
        <taxon>Anostraca</taxon>
        <taxon>Artemiidae</taxon>
        <taxon>Artemia</taxon>
    </lineage>
</organism>
<dbReference type="Proteomes" id="UP001187531">
    <property type="component" value="Unassembled WGS sequence"/>
</dbReference>
<keyword evidence="2" id="KW-1185">Reference proteome</keyword>
<comment type="caution">
    <text evidence="1">The sequence shown here is derived from an EMBL/GenBank/DDBJ whole genome shotgun (WGS) entry which is preliminary data.</text>
</comment>
<evidence type="ECO:0000313" key="2">
    <source>
        <dbReference type="Proteomes" id="UP001187531"/>
    </source>
</evidence>
<name>A0AA88H9P0_ARTSF</name>
<proteinExistence type="predicted"/>
<accession>A0AA88H9P0</accession>
<gene>
    <name evidence="1" type="ORF">QYM36_016342</name>
</gene>